<evidence type="ECO:0000256" key="4">
    <source>
        <dbReference type="SAM" id="MobiDB-lite"/>
    </source>
</evidence>
<dbReference type="AlphaFoldDB" id="A0AAW1NRM8"/>
<dbReference type="Proteomes" id="UP001465755">
    <property type="component" value="Unassembled WGS sequence"/>
</dbReference>
<feature type="region of interest" description="Disordered" evidence="4">
    <location>
        <begin position="138"/>
        <end position="157"/>
    </location>
</feature>
<evidence type="ECO:0000256" key="1">
    <source>
        <dbReference type="ARBA" id="ARBA00004123"/>
    </source>
</evidence>
<keyword evidence="2 3" id="KW-0539">Nucleus</keyword>
<feature type="domain" description="CCT" evidence="5">
    <location>
        <begin position="360"/>
        <end position="402"/>
    </location>
</feature>
<dbReference type="GO" id="GO:0005634">
    <property type="term" value="C:nucleus"/>
    <property type="evidence" value="ECO:0007669"/>
    <property type="project" value="UniProtKB-SubCell"/>
</dbReference>
<dbReference type="GO" id="GO:0003700">
    <property type="term" value="F:DNA-binding transcription factor activity"/>
    <property type="evidence" value="ECO:0007669"/>
    <property type="project" value="TreeGrafter"/>
</dbReference>
<gene>
    <name evidence="6" type="ORF">WJX73_008669</name>
</gene>
<evidence type="ECO:0000256" key="2">
    <source>
        <dbReference type="ARBA" id="ARBA00023242"/>
    </source>
</evidence>
<feature type="compositionally biased region" description="Low complexity" evidence="4">
    <location>
        <begin position="263"/>
        <end position="274"/>
    </location>
</feature>
<evidence type="ECO:0000256" key="3">
    <source>
        <dbReference type="PROSITE-ProRule" id="PRU00357"/>
    </source>
</evidence>
<feature type="compositionally biased region" description="Polar residues" evidence="4">
    <location>
        <begin position="141"/>
        <end position="155"/>
    </location>
</feature>
<name>A0AAW1NRM8_9CHLO</name>
<feature type="region of interest" description="Disordered" evidence="4">
    <location>
        <begin position="102"/>
        <end position="125"/>
    </location>
</feature>
<sequence>MATGLTGPSASPLAGRTSPADPSGWLHGPLSNTFFSDPAFDDPLTLTAEEQRIFDALGDDAGFAESLLSENPDDKEVILAAAQAAGLHKGNIRRTAFSMNDLQALQPPGPPSPEDSGRDLPASSSGLHLKLESVPEHQPMSGYQQATPMDASNSAGVDLGRSSLEQHRMDAMHVEPSSPAMDDPFDMPGSLFTGGTPTEDALPHTHLGVAQGSAHAKGAAPIGGAPDLFGFYSAHSPSNSGAGDGPASPMAKAASTEEVKMLQPQQQQQQQQQQGPATLTSECFPPRASQMPKSMRMSEERERSIRRSQSAIELRTLGTSGSLPRQDSDADLSSYDHVGIELTTPEGHTYHVGRLSNEDRAQKILRYRQKRHERNFSKRIKYQCRKTLADSRPRVRGRFARNNDVGAVMPHETKKAQAERAKRRAAGPAEPAASIKQEELFPGALDGDLDGYGSFGTDDLLPASALPMGDLPPLPELSSLMQEFCMFSVHM</sequence>
<organism evidence="6 7">
    <name type="scientific">Symbiochloris irregularis</name>
    <dbReference type="NCBI Taxonomy" id="706552"/>
    <lineage>
        <taxon>Eukaryota</taxon>
        <taxon>Viridiplantae</taxon>
        <taxon>Chlorophyta</taxon>
        <taxon>core chlorophytes</taxon>
        <taxon>Trebouxiophyceae</taxon>
        <taxon>Trebouxiales</taxon>
        <taxon>Trebouxiaceae</taxon>
        <taxon>Symbiochloris</taxon>
    </lineage>
</organism>
<evidence type="ECO:0000313" key="6">
    <source>
        <dbReference type="EMBL" id="KAK9792034.1"/>
    </source>
</evidence>
<protein>
    <recommendedName>
        <fullName evidence="5">CCT domain-containing protein</fullName>
    </recommendedName>
</protein>
<feature type="region of interest" description="Disordered" evidence="4">
    <location>
        <begin position="1"/>
        <end position="29"/>
    </location>
</feature>
<feature type="region of interest" description="Disordered" evidence="4">
    <location>
        <begin position="238"/>
        <end position="331"/>
    </location>
</feature>
<proteinExistence type="predicted"/>
<dbReference type="Pfam" id="PF06203">
    <property type="entry name" value="CCT"/>
    <property type="match status" value="1"/>
</dbReference>
<comment type="caution">
    <text evidence="6">The sequence shown here is derived from an EMBL/GenBank/DDBJ whole genome shotgun (WGS) entry which is preliminary data.</text>
</comment>
<dbReference type="PROSITE" id="PS51017">
    <property type="entry name" value="CCT"/>
    <property type="match status" value="1"/>
</dbReference>
<evidence type="ECO:0000259" key="5">
    <source>
        <dbReference type="PROSITE" id="PS51017"/>
    </source>
</evidence>
<accession>A0AAW1NRM8</accession>
<feature type="compositionally biased region" description="Basic and acidic residues" evidence="4">
    <location>
        <begin position="296"/>
        <end position="305"/>
    </location>
</feature>
<dbReference type="InterPro" id="IPR045281">
    <property type="entry name" value="CONSTANS-like"/>
</dbReference>
<dbReference type="PANTHER" id="PTHR31319:SF114">
    <property type="entry name" value="OS12G0262400 PROTEIN"/>
    <property type="match status" value="1"/>
</dbReference>
<dbReference type="PANTHER" id="PTHR31319">
    <property type="entry name" value="ZINC FINGER PROTEIN CONSTANS-LIKE 4"/>
    <property type="match status" value="1"/>
</dbReference>
<keyword evidence="7" id="KW-1185">Reference proteome</keyword>
<reference evidence="6 7" key="1">
    <citation type="journal article" date="2024" name="Nat. Commun.">
        <title>Phylogenomics reveals the evolutionary origins of lichenization in chlorophyte algae.</title>
        <authorList>
            <person name="Puginier C."/>
            <person name="Libourel C."/>
            <person name="Otte J."/>
            <person name="Skaloud P."/>
            <person name="Haon M."/>
            <person name="Grisel S."/>
            <person name="Petersen M."/>
            <person name="Berrin J.G."/>
            <person name="Delaux P.M."/>
            <person name="Dal Grande F."/>
            <person name="Keller J."/>
        </authorList>
    </citation>
    <scope>NUCLEOTIDE SEQUENCE [LARGE SCALE GENOMIC DNA]</scope>
    <source>
        <strain evidence="6 7">SAG 2036</strain>
    </source>
</reference>
<evidence type="ECO:0000313" key="7">
    <source>
        <dbReference type="Proteomes" id="UP001465755"/>
    </source>
</evidence>
<comment type="subcellular location">
    <subcellularLocation>
        <location evidence="1 3">Nucleus</location>
    </subcellularLocation>
</comment>
<dbReference type="InterPro" id="IPR010402">
    <property type="entry name" value="CCT_domain"/>
</dbReference>
<dbReference type="EMBL" id="JALJOQ010000169">
    <property type="protein sequence ID" value="KAK9792034.1"/>
    <property type="molecule type" value="Genomic_DNA"/>
</dbReference>